<name>A0A857N9F6_9HYME</name>
<dbReference type="EMBL" id="MK749119">
    <property type="protein sequence ID" value="QHN69216.1"/>
    <property type="molecule type" value="mRNA"/>
</dbReference>
<evidence type="ECO:0000313" key="2">
    <source>
        <dbReference type="EMBL" id="QHN69216.1"/>
    </source>
</evidence>
<keyword evidence="1" id="KW-0472">Membrane</keyword>
<organism evidence="2">
    <name type="scientific">Sirex nitobei</name>
    <dbReference type="NCBI Taxonomy" id="1602346"/>
    <lineage>
        <taxon>Eukaryota</taxon>
        <taxon>Metazoa</taxon>
        <taxon>Ecdysozoa</taxon>
        <taxon>Arthropoda</taxon>
        <taxon>Hexapoda</taxon>
        <taxon>Insecta</taxon>
        <taxon>Pterygota</taxon>
        <taxon>Neoptera</taxon>
        <taxon>Endopterygota</taxon>
        <taxon>Hymenoptera</taxon>
        <taxon>Siricoidea</taxon>
        <taxon>Siricidae</taxon>
        <taxon>Sirex</taxon>
    </lineage>
</organism>
<sequence>MTLESVCTMTILISTVQVDEKLIADSSKKIYKFTVILISCVLLFENVILILNYYTWHLHLKTNNMKDSGIITYLPVYLLNVIVVIFDVQCALMTYNLGERFARVNRKLESVMMTDYNLWKDCNLGTESNAFQLYSLVKR</sequence>
<feature type="transmembrane region" description="Helical" evidence="1">
    <location>
        <begin position="74"/>
        <end position="97"/>
    </location>
</feature>
<accession>A0A857N9F6</accession>
<proteinExistence type="evidence at transcript level"/>
<feature type="transmembrane region" description="Helical" evidence="1">
    <location>
        <begin position="30"/>
        <end position="54"/>
    </location>
</feature>
<dbReference type="AlphaFoldDB" id="A0A857N9F6"/>
<protein>
    <submittedName>
        <fullName evidence="2">Gustatory receptor 10</fullName>
    </submittedName>
</protein>
<keyword evidence="1" id="KW-0812">Transmembrane</keyword>
<keyword evidence="1" id="KW-1133">Transmembrane helix</keyword>
<evidence type="ECO:0000256" key="1">
    <source>
        <dbReference type="SAM" id="Phobius"/>
    </source>
</evidence>
<keyword evidence="2" id="KW-0675">Receptor</keyword>
<reference evidence="2" key="1">
    <citation type="submission" date="2019-04" db="EMBL/GenBank/DDBJ databases">
        <authorList>
            <person name="Guo B."/>
            <person name="Lu P."/>
        </authorList>
    </citation>
    <scope>NUCLEOTIDE SEQUENCE</scope>
</reference>